<keyword evidence="4" id="KW-1185">Reference proteome</keyword>
<name>A0ABT1W7Y7_9PROT</name>
<dbReference type="InterPro" id="IPR036691">
    <property type="entry name" value="Endo/exonu/phosph_ase_sf"/>
</dbReference>
<keyword evidence="3" id="KW-0540">Nuclease</keyword>
<keyword evidence="3" id="KW-0255">Endonuclease</keyword>
<dbReference type="InterPro" id="IPR005135">
    <property type="entry name" value="Endo/exonuclease/phosphatase"/>
</dbReference>
<dbReference type="Gene3D" id="3.60.10.10">
    <property type="entry name" value="Endonuclease/exonuclease/phosphatase"/>
    <property type="match status" value="1"/>
</dbReference>
<evidence type="ECO:0000259" key="2">
    <source>
        <dbReference type="Pfam" id="PF03372"/>
    </source>
</evidence>
<feature type="signal peptide" evidence="1">
    <location>
        <begin position="1"/>
        <end position="20"/>
    </location>
</feature>
<dbReference type="Pfam" id="PF03372">
    <property type="entry name" value="Exo_endo_phos"/>
    <property type="match status" value="1"/>
</dbReference>
<keyword evidence="1" id="KW-0732">Signal</keyword>
<dbReference type="Proteomes" id="UP001524587">
    <property type="component" value="Unassembled WGS sequence"/>
</dbReference>
<feature type="chain" id="PRO_5047490174" evidence="1">
    <location>
        <begin position="21"/>
        <end position="298"/>
    </location>
</feature>
<feature type="domain" description="Endonuclease/exonuclease/phosphatase" evidence="2">
    <location>
        <begin position="40"/>
        <end position="287"/>
    </location>
</feature>
<keyword evidence="3" id="KW-0378">Hydrolase</keyword>
<evidence type="ECO:0000256" key="1">
    <source>
        <dbReference type="SAM" id="SignalP"/>
    </source>
</evidence>
<protein>
    <submittedName>
        <fullName evidence="3">Endonuclease/exonuclease/phosphatase family protein</fullName>
    </submittedName>
</protein>
<evidence type="ECO:0000313" key="3">
    <source>
        <dbReference type="EMBL" id="MCQ8278982.1"/>
    </source>
</evidence>
<reference evidence="3 4" key="1">
    <citation type="submission" date="2022-06" db="EMBL/GenBank/DDBJ databases">
        <title>Endosaccharibacter gen. nov., sp. nov., endophytic bacteria isolated from sugarcane.</title>
        <authorList>
            <person name="Pitiwittayakul N."/>
            <person name="Yukphan P."/>
            <person name="Charoenyingcharoen P."/>
            <person name="Tanasupawat S."/>
        </authorList>
    </citation>
    <scope>NUCLEOTIDE SEQUENCE [LARGE SCALE GENOMIC DNA]</scope>
    <source>
        <strain evidence="3 4">KSS8</strain>
    </source>
</reference>
<dbReference type="RefSeq" id="WP_422864462.1">
    <property type="nucleotide sequence ID" value="NZ_JAMSKV010000009.1"/>
</dbReference>
<accession>A0ABT1W7Y7</accession>
<dbReference type="SUPFAM" id="SSF56219">
    <property type="entry name" value="DNase I-like"/>
    <property type="match status" value="1"/>
</dbReference>
<dbReference type="GO" id="GO:0004519">
    <property type="term" value="F:endonuclease activity"/>
    <property type="evidence" value="ECO:0007669"/>
    <property type="project" value="UniProtKB-KW"/>
</dbReference>
<dbReference type="EMBL" id="JAMSKV010000009">
    <property type="protein sequence ID" value="MCQ8278982.1"/>
    <property type="molecule type" value="Genomic_DNA"/>
</dbReference>
<comment type="caution">
    <text evidence="3">The sequence shown here is derived from an EMBL/GenBank/DDBJ whole genome shotgun (WGS) entry which is preliminary data.</text>
</comment>
<gene>
    <name evidence="3" type="ORF">NFI95_11040</name>
</gene>
<organism evidence="3 4">
    <name type="scientific">Endosaccharibacter trunci</name>
    <dbReference type="NCBI Taxonomy" id="2812733"/>
    <lineage>
        <taxon>Bacteria</taxon>
        <taxon>Pseudomonadati</taxon>
        <taxon>Pseudomonadota</taxon>
        <taxon>Alphaproteobacteria</taxon>
        <taxon>Acetobacterales</taxon>
        <taxon>Acetobacteraceae</taxon>
        <taxon>Endosaccharibacter</taxon>
    </lineage>
</organism>
<sequence length="298" mass="32495">MIWLLRRLVLLAALAVPASAVSTLVAPARADAPAAGFKIATWNMEWLTQRGAELPPDAAPKRDDDIATLAGYAARLDADVVALEEVDSLDLVSRIFPPERYQLFITGDGVLQKVALVVRRGIAVERHPDLTALDVIPDAKYRLRSGLDATLSLDGRRMRVLAVHLKSGCFDGPLQSSPRSACRKLTLQLPVLQHWIEARAAEKTAFAVIGDFNHHLQPGDPLLTGLENAAPMLVATAGHASPCWGGEDFIDQILLGGTAARWEVPDSLRVMVYRETDPEMKERLSDHCPVSVRLRPDG</sequence>
<evidence type="ECO:0000313" key="4">
    <source>
        <dbReference type="Proteomes" id="UP001524587"/>
    </source>
</evidence>
<proteinExistence type="predicted"/>